<keyword evidence="13 24" id="KW-1133">Transmembrane helix</keyword>
<evidence type="ECO:0000256" key="21">
    <source>
        <dbReference type="ARBA" id="ARBA00032396"/>
    </source>
</evidence>
<evidence type="ECO:0000256" key="23">
    <source>
        <dbReference type="ARBA" id="ARBA00033406"/>
    </source>
</evidence>
<evidence type="ECO:0000256" key="5">
    <source>
        <dbReference type="ARBA" id="ARBA00010185"/>
    </source>
</evidence>
<comment type="catalytic activity">
    <reaction evidence="1">
        <text>a 1,2-diacyl-sn-glycero-3-phosphate + CTP + H(+) = a CDP-1,2-diacyl-sn-glycerol + diphosphate</text>
        <dbReference type="Rhea" id="RHEA:16229"/>
        <dbReference type="ChEBI" id="CHEBI:15378"/>
        <dbReference type="ChEBI" id="CHEBI:33019"/>
        <dbReference type="ChEBI" id="CHEBI:37563"/>
        <dbReference type="ChEBI" id="CHEBI:58332"/>
        <dbReference type="ChEBI" id="CHEBI:58608"/>
        <dbReference type="EC" id="2.7.7.41"/>
    </reaction>
</comment>
<evidence type="ECO:0000256" key="4">
    <source>
        <dbReference type="ARBA" id="ARBA00005189"/>
    </source>
</evidence>
<comment type="similarity">
    <text evidence="5">Belongs to the CDS family.</text>
</comment>
<sequence length="358" mass="40530">MQKIQKDEKKNFYLNRFIPAIVLVVILIALLVIMSFSFRSDLYANFSNAGFWVLRITSVLLLGLISGWIFYELSKAYSHMLVPSIILTIFFVGSLMLGPDMFTNVLFGHGKVGQFELNINRIDNPKDLSGATYFGYLLTAYVFDFWTPLTSLIIVLIFFLIRLIVIKNLNMTGLIYKTFSLWFISLIVTIFIKMFVVLMTQPYGIELILLMIVIASSYDMGGYFGGKFLGHKFIKAKLAPAISPKKTWEGAFVGYVVSFIATILYIYIVWGIRGQSANSVAGVLNNISSRFFPFLLVFLFVAPVIALFGDLYFSLVKRRNEIKDFSNILKEHGGVLDRIDSISFVFVFFGILGAFSVL</sequence>
<feature type="transmembrane region" description="Helical" evidence="24">
    <location>
        <begin position="335"/>
        <end position="357"/>
    </location>
</feature>
<evidence type="ECO:0000256" key="14">
    <source>
        <dbReference type="ARBA" id="ARBA00023098"/>
    </source>
</evidence>
<evidence type="ECO:0000256" key="15">
    <source>
        <dbReference type="ARBA" id="ARBA00023136"/>
    </source>
</evidence>
<dbReference type="STRING" id="171291.SAMN02745154_00448"/>
<evidence type="ECO:0000256" key="24">
    <source>
        <dbReference type="SAM" id="Phobius"/>
    </source>
</evidence>
<evidence type="ECO:0000256" key="1">
    <source>
        <dbReference type="ARBA" id="ARBA00001698"/>
    </source>
</evidence>
<keyword evidence="16" id="KW-0594">Phospholipid biosynthesis</keyword>
<dbReference type="Pfam" id="PF01148">
    <property type="entry name" value="CTP_transf_1"/>
    <property type="match status" value="1"/>
</dbReference>
<keyword evidence="10 25" id="KW-0808">Transferase</keyword>
<evidence type="ECO:0000256" key="11">
    <source>
        <dbReference type="ARBA" id="ARBA00022692"/>
    </source>
</evidence>
<keyword evidence="26" id="KW-1185">Reference proteome</keyword>
<dbReference type="PANTHER" id="PTHR46382:SF1">
    <property type="entry name" value="PHOSPHATIDATE CYTIDYLYLTRANSFERASE"/>
    <property type="match status" value="1"/>
</dbReference>
<feature type="transmembrane region" description="Helical" evidence="24">
    <location>
        <begin position="145"/>
        <end position="166"/>
    </location>
</feature>
<evidence type="ECO:0000256" key="6">
    <source>
        <dbReference type="ARBA" id="ARBA00012487"/>
    </source>
</evidence>
<dbReference type="GO" id="GO:0016024">
    <property type="term" value="P:CDP-diacylglycerol biosynthetic process"/>
    <property type="evidence" value="ECO:0007669"/>
    <property type="project" value="TreeGrafter"/>
</dbReference>
<dbReference type="EMBL" id="FUXF01000014">
    <property type="protein sequence ID" value="SJZ54029.1"/>
    <property type="molecule type" value="Genomic_DNA"/>
</dbReference>
<feature type="transmembrane region" description="Helical" evidence="24">
    <location>
        <begin position="292"/>
        <end position="315"/>
    </location>
</feature>
<feature type="transmembrane region" description="Helical" evidence="24">
    <location>
        <begin position="50"/>
        <end position="71"/>
    </location>
</feature>
<comment type="subcellular location">
    <subcellularLocation>
        <location evidence="2">Cell membrane</location>
        <topology evidence="2">Multi-pass membrane protein</topology>
    </subcellularLocation>
</comment>
<evidence type="ECO:0000256" key="20">
    <source>
        <dbReference type="ARBA" id="ARBA00032253"/>
    </source>
</evidence>
<keyword evidence="12 25" id="KW-0548">Nucleotidyltransferase</keyword>
<evidence type="ECO:0000256" key="12">
    <source>
        <dbReference type="ARBA" id="ARBA00022695"/>
    </source>
</evidence>
<evidence type="ECO:0000313" key="25">
    <source>
        <dbReference type="EMBL" id="SJZ54029.1"/>
    </source>
</evidence>
<name>A0A1T4LGW6_9BACT</name>
<dbReference type="GO" id="GO:0004605">
    <property type="term" value="F:phosphatidate cytidylyltransferase activity"/>
    <property type="evidence" value="ECO:0007669"/>
    <property type="project" value="UniProtKB-EC"/>
</dbReference>
<dbReference type="AlphaFoldDB" id="A0A1T4LGW6"/>
<evidence type="ECO:0000256" key="2">
    <source>
        <dbReference type="ARBA" id="ARBA00004651"/>
    </source>
</evidence>
<evidence type="ECO:0000256" key="10">
    <source>
        <dbReference type="ARBA" id="ARBA00022679"/>
    </source>
</evidence>
<evidence type="ECO:0000256" key="17">
    <source>
        <dbReference type="ARBA" id="ARBA00023264"/>
    </source>
</evidence>
<evidence type="ECO:0000256" key="22">
    <source>
        <dbReference type="ARBA" id="ARBA00032743"/>
    </source>
</evidence>
<evidence type="ECO:0000256" key="3">
    <source>
        <dbReference type="ARBA" id="ARBA00005119"/>
    </source>
</evidence>
<keyword evidence="9" id="KW-0444">Lipid biosynthesis</keyword>
<evidence type="ECO:0000256" key="8">
    <source>
        <dbReference type="ARBA" id="ARBA00022475"/>
    </source>
</evidence>
<dbReference type="RefSeq" id="WP_078747173.1">
    <property type="nucleotide sequence ID" value="NZ_CP137850.1"/>
</dbReference>
<keyword evidence="14" id="KW-0443">Lipid metabolism</keyword>
<dbReference type="OrthoDB" id="9799199at2"/>
<reference evidence="26" key="1">
    <citation type="submission" date="2017-02" db="EMBL/GenBank/DDBJ databases">
        <authorList>
            <person name="Varghese N."/>
            <person name="Submissions S."/>
        </authorList>
    </citation>
    <scope>NUCLEOTIDE SEQUENCE [LARGE SCALE GENOMIC DNA]</scope>
    <source>
        <strain evidence="26">ATCC 27862</strain>
    </source>
</reference>
<evidence type="ECO:0000256" key="19">
    <source>
        <dbReference type="ARBA" id="ARBA00031825"/>
    </source>
</evidence>
<dbReference type="EC" id="2.7.7.41" evidence="6"/>
<feature type="transmembrane region" description="Helical" evidence="24">
    <location>
        <begin position="78"/>
        <end position="97"/>
    </location>
</feature>
<protein>
    <recommendedName>
        <fullName evidence="7">Phosphatidate cytidylyltransferase</fullName>
        <ecNumber evidence="6">2.7.7.41</ecNumber>
    </recommendedName>
    <alternativeName>
        <fullName evidence="20">CDP-DAG synthase</fullName>
    </alternativeName>
    <alternativeName>
        <fullName evidence="22">CDP-DG synthase</fullName>
    </alternativeName>
    <alternativeName>
        <fullName evidence="18">CDP-diacylglycerol synthase</fullName>
    </alternativeName>
    <alternativeName>
        <fullName evidence="21">CDP-diglyceride pyrophosphorylase</fullName>
    </alternativeName>
    <alternativeName>
        <fullName evidence="23">CDP-diglyceride synthase</fullName>
    </alternativeName>
    <alternativeName>
        <fullName evidence="19">CTP:phosphatidate cytidylyltransferase</fullName>
    </alternativeName>
</protein>
<proteinExistence type="inferred from homology"/>
<feature type="transmembrane region" description="Helical" evidence="24">
    <location>
        <begin position="207"/>
        <end position="229"/>
    </location>
</feature>
<dbReference type="GO" id="GO:0005886">
    <property type="term" value="C:plasma membrane"/>
    <property type="evidence" value="ECO:0007669"/>
    <property type="project" value="UniProtKB-SubCell"/>
</dbReference>
<evidence type="ECO:0000256" key="9">
    <source>
        <dbReference type="ARBA" id="ARBA00022516"/>
    </source>
</evidence>
<keyword evidence="15 24" id="KW-0472">Membrane</keyword>
<evidence type="ECO:0000256" key="18">
    <source>
        <dbReference type="ARBA" id="ARBA00029893"/>
    </source>
</evidence>
<keyword evidence="17" id="KW-1208">Phospholipid metabolism</keyword>
<feature type="transmembrane region" description="Helical" evidence="24">
    <location>
        <begin position="178"/>
        <end position="201"/>
    </location>
</feature>
<comment type="pathway">
    <text evidence="4">Lipid metabolism.</text>
</comment>
<dbReference type="PANTHER" id="PTHR46382">
    <property type="entry name" value="PHOSPHATIDATE CYTIDYLYLTRANSFERASE"/>
    <property type="match status" value="1"/>
</dbReference>
<comment type="pathway">
    <text evidence="3">Phospholipid metabolism; CDP-diacylglycerol biosynthesis; CDP-diacylglycerol from sn-glycerol 3-phosphate: step 3/3.</text>
</comment>
<keyword evidence="11 24" id="KW-0812">Transmembrane</keyword>
<organism evidence="25 26">
    <name type="scientific">Mycoplasmopsis verecunda</name>
    <dbReference type="NCBI Taxonomy" id="171291"/>
    <lineage>
        <taxon>Bacteria</taxon>
        <taxon>Bacillati</taxon>
        <taxon>Mycoplasmatota</taxon>
        <taxon>Mycoplasmoidales</taxon>
        <taxon>Metamycoplasmataceae</taxon>
        <taxon>Mycoplasmopsis</taxon>
    </lineage>
</organism>
<evidence type="ECO:0000313" key="26">
    <source>
        <dbReference type="Proteomes" id="UP000190389"/>
    </source>
</evidence>
<evidence type="ECO:0000256" key="13">
    <source>
        <dbReference type="ARBA" id="ARBA00022989"/>
    </source>
</evidence>
<evidence type="ECO:0000256" key="7">
    <source>
        <dbReference type="ARBA" id="ARBA00019373"/>
    </source>
</evidence>
<gene>
    <name evidence="25" type="ORF">SAMN02745154_00448</name>
</gene>
<feature type="transmembrane region" description="Helical" evidence="24">
    <location>
        <begin position="250"/>
        <end position="272"/>
    </location>
</feature>
<evidence type="ECO:0000256" key="16">
    <source>
        <dbReference type="ARBA" id="ARBA00023209"/>
    </source>
</evidence>
<keyword evidence="8" id="KW-1003">Cell membrane</keyword>
<accession>A0A1T4LGW6</accession>
<feature type="transmembrane region" description="Helical" evidence="24">
    <location>
        <begin position="12"/>
        <end position="38"/>
    </location>
</feature>
<dbReference type="Proteomes" id="UP000190389">
    <property type="component" value="Unassembled WGS sequence"/>
</dbReference>